<feature type="region of interest" description="Disordered" evidence="1">
    <location>
        <begin position="32"/>
        <end position="283"/>
    </location>
</feature>
<sequence>LKEARDKRYKTRLAEWEELCDTTRTQRLAELKAKREAEAAAEAERKAREEEAARREAELAAEAERIKQAQKAKEAEERAAAREEEERQRAANRKTEPEQSPFPPRPADSTPRYSRPPGSMLSRNEPLRSQGIADTTDWIRGSAVKAPTAFEVSPKRPTAPVEPAARPEHPAPAFGRGPRRTMPAEFESALHDDDAGGGWTQVGQPKDSDRAHNRPYVPPSLGRGARHSAMPGGMRSGPPRRERGTFGFSGDANDWSRGSTVGSNRGGSSGTTQGSNWRAPPKN</sequence>
<dbReference type="WBParaSite" id="ECPE_0001354601-mRNA-1">
    <property type="protein sequence ID" value="ECPE_0001354601-mRNA-1"/>
    <property type="gene ID" value="ECPE_0001354601"/>
</dbReference>
<protein>
    <submittedName>
        <fullName evidence="2">BAT2_N domain-containing protein</fullName>
    </submittedName>
</protein>
<reference evidence="2" key="1">
    <citation type="submission" date="2016-06" db="UniProtKB">
        <authorList>
            <consortium name="WormBaseParasite"/>
        </authorList>
    </citation>
    <scope>IDENTIFICATION</scope>
</reference>
<evidence type="ECO:0000256" key="1">
    <source>
        <dbReference type="SAM" id="MobiDB-lite"/>
    </source>
</evidence>
<proteinExistence type="predicted"/>
<name>A0A183B2S2_9TREM</name>
<feature type="compositionally biased region" description="Basic and acidic residues" evidence="1">
    <location>
        <begin position="32"/>
        <end position="97"/>
    </location>
</feature>
<evidence type="ECO:0000313" key="2">
    <source>
        <dbReference type="WBParaSite" id="ECPE_0001354601-mRNA-1"/>
    </source>
</evidence>
<accession>A0A183B2S2</accession>
<dbReference type="AlphaFoldDB" id="A0A183B2S2"/>
<organism evidence="2">
    <name type="scientific">Echinostoma caproni</name>
    <dbReference type="NCBI Taxonomy" id="27848"/>
    <lineage>
        <taxon>Eukaryota</taxon>
        <taxon>Metazoa</taxon>
        <taxon>Spiralia</taxon>
        <taxon>Lophotrochozoa</taxon>
        <taxon>Platyhelminthes</taxon>
        <taxon>Trematoda</taxon>
        <taxon>Digenea</taxon>
        <taxon>Plagiorchiida</taxon>
        <taxon>Echinostomata</taxon>
        <taxon>Echinostomatoidea</taxon>
        <taxon>Echinostomatidae</taxon>
        <taxon>Echinostoma</taxon>
    </lineage>
</organism>